<evidence type="ECO:0000313" key="1">
    <source>
        <dbReference type="EMBL" id="TGX38310.1"/>
    </source>
</evidence>
<name>A0A4S1WAH3_9SPHN</name>
<reference evidence="1 2" key="1">
    <citation type="submission" date="2019-04" db="EMBL/GenBank/DDBJ databases">
        <title>Sphingomonas psychrotolerans sp. nov., isolated from soil in the Tianshan Mountains, Xinjiang, China.</title>
        <authorList>
            <person name="Luo Y."/>
            <person name="Sheng H."/>
        </authorList>
    </citation>
    <scope>NUCLEOTIDE SEQUENCE [LARGE SCALE GENOMIC DNA]</scope>
    <source>
        <strain evidence="1 2">KIS18-15</strain>
    </source>
</reference>
<proteinExistence type="predicted"/>
<protein>
    <submittedName>
        <fullName evidence="1">Uncharacterized protein</fullName>
    </submittedName>
</protein>
<accession>A0A4S1WAH3</accession>
<keyword evidence="2" id="KW-1185">Reference proteome</keyword>
<dbReference type="EMBL" id="SRXU01000010">
    <property type="protein sequence ID" value="TGX38310.1"/>
    <property type="molecule type" value="Genomic_DNA"/>
</dbReference>
<dbReference type="OrthoDB" id="517603at2"/>
<comment type="caution">
    <text evidence="1">The sequence shown here is derived from an EMBL/GenBank/DDBJ whole genome shotgun (WGS) entry which is preliminary data.</text>
</comment>
<sequence>MALAILAPEDDGEAGKRWFRFEIGAAPYYRFAVGGPERRQLDGVSLIDRPVWLSPMQGPLGPEAMGRGRFGIDERVFTDGAEFVQMMSYRTAQRHGPAVSTIVRARQGLPAMPPPPVMPMARTASRLATRVPVTTLGLWDVLSALAPAVGQLLGGLGGGGSTPPAAPAGGGAGGDLLQRLADPATIKLLTELLQQVTRAPATTPTAKSLGYSEAQVAPALLAALPALMPLLQQVLTPQTIQTLVDAPNRAAQTLINGVTDVMKLGIQNNQAEMDHLKDLNPGVDDPAFDRLMEGLGLRGPIRADGRDWVRTSRVRLAFEGLRSVSAGGASRVLFAHDRAIVLPMRVELPRLASGRAPRLGKARLTLEVKDPVTLAVVRRSSAAIDDIADSGPAGTISLPADQVAQLGAGRDWLLSVALTWRGPKKLQGRRLGAVMTQLIHLAGPYVFDALHEEGPAIDLADPERHRPFWHKVWAGRFAEEAKRFEAEIDYSYGWDAGARDVVREESSIRTRPAEGSVAGMEARVKSGLVLSPDALAAAAEALAPGGAPLDPEVRSALADPLLAERLGLGARAMLKLRGRADEAFALWAYPAVRRATLSLLAPETVLDTGNIAALAPHRLPFAVPAAINLVGTRAR</sequence>
<dbReference type="AlphaFoldDB" id="A0A4S1WAH3"/>
<evidence type="ECO:0000313" key="2">
    <source>
        <dbReference type="Proteomes" id="UP000309848"/>
    </source>
</evidence>
<dbReference type="Proteomes" id="UP000309848">
    <property type="component" value="Unassembled WGS sequence"/>
</dbReference>
<dbReference type="RefSeq" id="WP_135987214.1">
    <property type="nucleotide sequence ID" value="NZ_JAASQM010000003.1"/>
</dbReference>
<organism evidence="1 2">
    <name type="scientific">Sphingomonas naasensis</name>
    <dbReference type="NCBI Taxonomy" id="1344951"/>
    <lineage>
        <taxon>Bacteria</taxon>
        <taxon>Pseudomonadati</taxon>
        <taxon>Pseudomonadota</taxon>
        <taxon>Alphaproteobacteria</taxon>
        <taxon>Sphingomonadales</taxon>
        <taxon>Sphingomonadaceae</taxon>
        <taxon>Sphingomonas</taxon>
    </lineage>
</organism>
<gene>
    <name evidence="1" type="ORF">E5A74_19100</name>
</gene>